<evidence type="ECO:0000256" key="1">
    <source>
        <dbReference type="ARBA" id="ARBA00022598"/>
    </source>
</evidence>
<dbReference type="InterPro" id="IPR038138">
    <property type="entry name" value="PPS/PS_sf"/>
</dbReference>
<dbReference type="STRING" id="647113.Metok_1341"/>
<dbReference type="GO" id="GO:0015937">
    <property type="term" value="P:coenzyme A biosynthetic process"/>
    <property type="evidence" value="ECO:0007669"/>
    <property type="project" value="UniProtKB-UniRule"/>
</dbReference>
<gene>
    <name evidence="6" type="ordered locus">Metok_1341</name>
</gene>
<organism evidence="6 7">
    <name type="scientific">Methanothermococcus okinawensis (strain DSM 14208 / JCM 11175 / IH1)</name>
    <dbReference type="NCBI Taxonomy" id="647113"/>
    <lineage>
        <taxon>Archaea</taxon>
        <taxon>Methanobacteriati</taxon>
        <taxon>Methanobacteriota</taxon>
        <taxon>Methanomada group</taxon>
        <taxon>Methanococci</taxon>
        <taxon>Methanococcales</taxon>
        <taxon>Methanococcaceae</taxon>
        <taxon>Methanothermococcus</taxon>
    </lineage>
</organism>
<dbReference type="AlphaFoldDB" id="F8AJV4"/>
<dbReference type="UniPathway" id="UPA00241"/>
<sequence length="272" mass="30652">MKHKDNDNNKKISFVPKTHPRYKSLLNREKVVEALDKGILAKAGLTAHGRGEAFDYLIGEKTTDIALKSIKASAAMLVLAENPVISINGNTIALAKDEIVQLAEELNGKIEVNLFYRTKEREENIKKAFEEDLTIKEKLNNNKIKLLGLNDANRQIPNLDSLRGKVSEKGIYSADVVLVPLEDGDRTEALVNMGKKVISIDLNPLSRTARKSTITIVDEITRCIPLLTKYVKEYKKMDKKALKNIVDNYDNKENLKEMLNYISNRLKTMDLG</sequence>
<dbReference type="PANTHER" id="PTHR40695:SF1">
    <property type="entry name" value="4-PHOSPHOPANTOATE--BETA-ALANINE LIGASE"/>
    <property type="match status" value="1"/>
</dbReference>
<evidence type="ECO:0000256" key="5">
    <source>
        <dbReference type="HAMAP-Rule" id="MF_02224"/>
    </source>
</evidence>
<keyword evidence="1 5" id="KW-0436">Ligase</keyword>
<dbReference type="KEGG" id="mok:Metok_1341"/>
<dbReference type="HOGENOM" id="CLU_078701_0_0_2"/>
<comment type="catalytic activity">
    <reaction evidence="5">
        <text>(R)-4-phosphopantoate + beta-alanine + ATP = (R)-4'-phosphopantothenate + AMP + diphosphate + H(+)</text>
        <dbReference type="Rhea" id="RHEA:27930"/>
        <dbReference type="ChEBI" id="CHEBI:10986"/>
        <dbReference type="ChEBI" id="CHEBI:15378"/>
        <dbReference type="ChEBI" id="CHEBI:30616"/>
        <dbReference type="ChEBI" id="CHEBI:33019"/>
        <dbReference type="ChEBI" id="CHEBI:57966"/>
        <dbReference type="ChEBI" id="CHEBI:61294"/>
        <dbReference type="ChEBI" id="CHEBI:456215"/>
        <dbReference type="EC" id="6.3.2.36"/>
    </reaction>
</comment>
<comment type="function">
    <text evidence="5">Catalyzes the condensation of (R)-4-phosphopantoate and beta-alanine to 4'-phosphopantothenate in the CoA biosynthesis pathway.</text>
</comment>
<keyword evidence="7" id="KW-1185">Reference proteome</keyword>
<keyword evidence="2 5" id="KW-0547">Nucleotide-binding</keyword>
<dbReference type="InterPro" id="IPR002855">
    <property type="entry name" value="PPS/PS"/>
</dbReference>
<dbReference type="GO" id="GO:0016881">
    <property type="term" value="F:acid-amino acid ligase activity"/>
    <property type="evidence" value="ECO:0007669"/>
    <property type="project" value="UniProtKB-UniRule"/>
</dbReference>
<dbReference type="EC" id="6.3.2.36" evidence="5"/>
<evidence type="ECO:0000256" key="3">
    <source>
        <dbReference type="ARBA" id="ARBA00022840"/>
    </source>
</evidence>
<accession>F8AJV4</accession>
<dbReference type="GeneID" id="10773497"/>
<comment type="caution">
    <text evidence="5">Lacks conserved residue(s) required for the propagation of feature annotation.</text>
</comment>
<keyword evidence="4 5" id="KW-0173">Coenzyme A biosynthesis</keyword>
<dbReference type="RefSeq" id="WP_013867488.1">
    <property type="nucleotide sequence ID" value="NC_015636.1"/>
</dbReference>
<name>F8AJV4_METOI</name>
<evidence type="ECO:0000256" key="4">
    <source>
        <dbReference type="ARBA" id="ARBA00022993"/>
    </source>
</evidence>
<reference evidence="6" key="1">
    <citation type="submission" date="2011-05" db="EMBL/GenBank/DDBJ databases">
        <title>Complete sequence of chromosome of Methanothermococcus okinawensis IH1.</title>
        <authorList>
            <consortium name="US DOE Joint Genome Institute"/>
            <person name="Lucas S."/>
            <person name="Han J."/>
            <person name="Lapidus A."/>
            <person name="Cheng J.-F."/>
            <person name="Goodwin L."/>
            <person name="Pitluck S."/>
            <person name="Peters L."/>
            <person name="Mikhailova N."/>
            <person name="Held B."/>
            <person name="Han C."/>
            <person name="Tapia R."/>
            <person name="Land M."/>
            <person name="Hauser L."/>
            <person name="Kyrpides N."/>
            <person name="Ivanova N."/>
            <person name="Pagani I."/>
            <person name="Sieprawska-Lupa M."/>
            <person name="Takai K."/>
            <person name="Miyazaki J."/>
            <person name="Whitman W."/>
            <person name="Woyke T."/>
        </authorList>
    </citation>
    <scope>NUCLEOTIDE SEQUENCE [LARGE SCALE GENOMIC DNA]</scope>
    <source>
        <strain evidence="6">IH1</strain>
    </source>
</reference>
<evidence type="ECO:0000313" key="7">
    <source>
        <dbReference type="Proteomes" id="UP000009296"/>
    </source>
</evidence>
<dbReference type="Gene3D" id="3.40.50.12640">
    <property type="entry name" value="Phosphopantoate/pantothenate synthetase"/>
    <property type="match status" value="1"/>
</dbReference>
<proteinExistence type="inferred from homology"/>
<dbReference type="HAMAP" id="MF_02224">
    <property type="entry name" value="PPS"/>
    <property type="match status" value="1"/>
</dbReference>
<dbReference type="eggNOG" id="arCOG04262">
    <property type="taxonomic scope" value="Archaea"/>
</dbReference>
<keyword evidence="3 5" id="KW-0067">ATP-binding</keyword>
<dbReference type="NCBIfam" id="NF041123">
    <property type="entry name" value="phpantohe_syn_Arch"/>
    <property type="match status" value="1"/>
</dbReference>
<comment type="similarity">
    <text evidence="5">Belongs to the archaeal phosphopantothenate synthetase family.</text>
</comment>
<feature type="binding site" evidence="5">
    <location>
        <begin position="201"/>
        <end position="203"/>
    </location>
    <ligand>
        <name>ATP</name>
        <dbReference type="ChEBI" id="CHEBI:30616"/>
    </ligand>
</feature>
<evidence type="ECO:0000313" key="6">
    <source>
        <dbReference type="EMBL" id="AEH07306.1"/>
    </source>
</evidence>
<dbReference type="OrthoDB" id="10078at2157"/>
<dbReference type="PIRSF" id="PIRSF004853">
    <property type="entry name" value="UCP004853"/>
    <property type="match status" value="1"/>
</dbReference>
<dbReference type="PANTHER" id="PTHR40695">
    <property type="entry name" value="4-PHOSPHOPANTOATE--BETA-ALANINE LIGASE"/>
    <property type="match status" value="1"/>
</dbReference>
<comment type="pathway">
    <text evidence="5">Cofactor biosynthesis; coenzyme A biosynthesis.</text>
</comment>
<dbReference type="Pfam" id="PF02006">
    <property type="entry name" value="PPS_PS"/>
    <property type="match status" value="1"/>
</dbReference>
<dbReference type="EMBL" id="CP002792">
    <property type="protein sequence ID" value="AEH07306.1"/>
    <property type="molecule type" value="Genomic_DNA"/>
</dbReference>
<feature type="binding site" evidence="5">
    <location>
        <begin position="207"/>
        <end position="208"/>
    </location>
    <ligand>
        <name>ATP</name>
        <dbReference type="ChEBI" id="CHEBI:30616"/>
    </ligand>
</feature>
<feature type="binding site" evidence="5">
    <location>
        <position position="50"/>
    </location>
    <ligand>
        <name>ATP</name>
        <dbReference type="ChEBI" id="CHEBI:30616"/>
    </ligand>
</feature>
<protein>
    <recommendedName>
        <fullName evidence="5">4-phosphopantoate--beta-alanine ligase</fullName>
        <ecNumber evidence="5">6.3.2.36</ecNumber>
    </recommendedName>
    <alternativeName>
        <fullName evidence="5">Phosphopantothenate synthetase</fullName>
        <shortName evidence="5">PPS</shortName>
    </alternativeName>
</protein>
<comment type="subunit">
    <text evidence="5">Homodimer.</text>
</comment>
<feature type="binding site" evidence="5">
    <location>
        <position position="28"/>
    </location>
    <ligand>
        <name>ATP</name>
        <dbReference type="ChEBI" id="CHEBI:30616"/>
    </ligand>
</feature>
<dbReference type="GO" id="GO:0005524">
    <property type="term" value="F:ATP binding"/>
    <property type="evidence" value="ECO:0007669"/>
    <property type="project" value="UniProtKB-KW"/>
</dbReference>
<evidence type="ECO:0000256" key="2">
    <source>
        <dbReference type="ARBA" id="ARBA00022741"/>
    </source>
</evidence>
<dbReference type="Proteomes" id="UP000009296">
    <property type="component" value="Chromosome"/>
</dbReference>
<dbReference type="NCBIfam" id="NF010324">
    <property type="entry name" value="PRK13761.1"/>
    <property type="match status" value="1"/>
</dbReference>